<dbReference type="SUPFAM" id="SSF52200">
    <property type="entry name" value="Toll/Interleukin receptor TIR domain"/>
    <property type="match status" value="1"/>
</dbReference>
<keyword evidence="5" id="KW-1185">Reference proteome</keyword>
<feature type="domain" description="TIR" evidence="3">
    <location>
        <begin position="113"/>
        <end position="250"/>
    </location>
</feature>
<keyword evidence="2" id="KW-1133">Transmembrane helix</keyword>
<dbReference type="EMBL" id="CAKOAT010072710">
    <property type="protein sequence ID" value="CAH8311073.1"/>
    <property type="molecule type" value="Genomic_DNA"/>
</dbReference>
<protein>
    <recommendedName>
        <fullName evidence="3">TIR domain-containing protein</fullName>
    </recommendedName>
</protein>
<evidence type="ECO:0000256" key="1">
    <source>
        <dbReference type="ARBA" id="ARBA00023027"/>
    </source>
</evidence>
<sequence length="261" mass="29823">MNVAGHLRVYKTKCGVASVSRPVQGGSEDDFGCVREQKARDFQELHTVIGRFLEILLLCYPFALLVVFPMYYHVLLSRVEPHVSSANVLDSENYPHHFDMLPVSFTTKGINLPQFQVFINFRGDELRNTFVGFLVKAMRLEKINVFTDEVEVRGTTLNSLFSRIEASKVAVAIFSDRYTESSWCLDELVKMNDQMQQGKLVVVPVFYKLDPSACANLDGTFGDKFRKLEWEYRSETDRIKKWKEALSSVSKIMGLKLDAGR</sequence>
<dbReference type="AlphaFoldDB" id="A0ABC8J2K3"/>
<gene>
    <name evidence="4" type="ORF">ERUC_LOCUS5870</name>
</gene>
<dbReference type="Pfam" id="PF01582">
    <property type="entry name" value="TIR"/>
    <property type="match status" value="1"/>
</dbReference>
<comment type="caution">
    <text evidence="4">The sequence shown here is derived from an EMBL/GenBank/DDBJ whole genome shotgun (WGS) entry which is preliminary data.</text>
</comment>
<dbReference type="PANTHER" id="PTHR32009:SF65">
    <property type="entry name" value="DISEASE RESISTANCE PROTEIN (TIR-NBS-LRR CLASS) FAMILY"/>
    <property type="match status" value="1"/>
</dbReference>
<keyword evidence="2" id="KW-0472">Membrane</keyword>
<dbReference type="InterPro" id="IPR000157">
    <property type="entry name" value="TIR_dom"/>
</dbReference>
<evidence type="ECO:0000313" key="5">
    <source>
        <dbReference type="Proteomes" id="UP001642260"/>
    </source>
</evidence>
<name>A0ABC8J2K3_ERUVS</name>
<reference evidence="4 5" key="1">
    <citation type="submission" date="2022-03" db="EMBL/GenBank/DDBJ databases">
        <authorList>
            <person name="Macdonald S."/>
            <person name="Ahmed S."/>
            <person name="Newling K."/>
        </authorList>
    </citation>
    <scope>NUCLEOTIDE SEQUENCE [LARGE SCALE GENOMIC DNA]</scope>
</reference>
<keyword evidence="1" id="KW-0520">NAD</keyword>
<organism evidence="4 5">
    <name type="scientific">Eruca vesicaria subsp. sativa</name>
    <name type="common">Garden rocket</name>
    <name type="synonym">Eruca sativa</name>
    <dbReference type="NCBI Taxonomy" id="29727"/>
    <lineage>
        <taxon>Eukaryota</taxon>
        <taxon>Viridiplantae</taxon>
        <taxon>Streptophyta</taxon>
        <taxon>Embryophyta</taxon>
        <taxon>Tracheophyta</taxon>
        <taxon>Spermatophyta</taxon>
        <taxon>Magnoliopsida</taxon>
        <taxon>eudicotyledons</taxon>
        <taxon>Gunneridae</taxon>
        <taxon>Pentapetalae</taxon>
        <taxon>rosids</taxon>
        <taxon>malvids</taxon>
        <taxon>Brassicales</taxon>
        <taxon>Brassicaceae</taxon>
        <taxon>Brassiceae</taxon>
        <taxon>Eruca</taxon>
    </lineage>
</organism>
<feature type="transmembrane region" description="Helical" evidence="2">
    <location>
        <begin position="52"/>
        <end position="72"/>
    </location>
</feature>
<keyword evidence="2" id="KW-0812">Transmembrane</keyword>
<evidence type="ECO:0000313" key="4">
    <source>
        <dbReference type="EMBL" id="CAH8311073.1"/>
    </source>
</evidence>
<dbReference type="Gene3D" id="3.40.50.10140">
    <property type="entry name" value="Toll/interleukin-1 receptor homology (TIR) domain"/>
    <property type="match status" value="1"/>
</dbReference>
<dbReference type="FunFam" id="3.40.50.10140:FF:000007">
    <property type="entry name" value="Disease resistance protein (TIR-NBS-LRR class)"/>
    <property type="match status" value="1"/>
</dbReference>
<dbReference type="PROSITE" id="PS50104">
    <property type="entry name" value="TIR"/>
    <property type="match status" value="1"/>
</dbReference>
<dbReference type="Proteomes" id="UP001642260">
    <property type="component" value="Unassembled WGS sequence"/>
</dbReference>
<dbReference type="InterPro" id="IPR035897">
    <property type="entry name" value="Toll_tir_struct_dom_sf"/>
</dbReference>
<evidence type="ECO:0000259" key="3">
    <source>
        <dbReference type="PROSITE" id="PS50104"/>
    </source>
</evidence>
<evidence type="ECO:0000256" key="2">
    <source>
        <dbReference type="SAM" id="Phobius"/>
    </source>
</evidence>
<dbReference type="SMART" id="SM00255">
    <property type="entry name" value="TIR"/>
    <property type="match status" value="1"/>
</dbReference>
<accession>A0ABC8J2K3</accession>
<proteinExistence type="predicted"/>
<dbReference type="PANTHER" id="PTHR32009">
    <property type="entry name" value="TMV RESISTANCE PROTEIN N-LIKE"/>
    <property type="match status" value="1"/>
</dbReference>